<evidence type="ECO:0000313" key="2">
    <source>
        <dbReference type="Proteomes" id="UP001139521"/>
    </source>
</evidence>
<dbReference type="Gene3D" id="3.30.300.20">
    <property type="match status" value="1"/>
</dbReference>
<dbReference type="RefSeq" id="WP_249601570.1">
    <property type="nucleotide sequence ID" value="NZ_JAKHSK010000013.1"/>
</dbReference>
<protein>
    <submittedName>
        <fullName evidence="1">OsmC family protein</fullName>
    </submittedName>
</protein>
<dbReference type="InterPro" id="IPR003718">
    <property type="entry name" value="OsmC/Ohr_fam"/>
</dbReference>
<dbReference type="EMBL" id="JAKHSK010000013">
    <property type="protein sequence ID" value="MCL6218715.1"/>
    <property type="molecule type" value="Genomic_DNA"/>
</dbReference>
<gene>
    <name evidence="1" type="ORF">L1967_10435</name>
</gene>
<accession>A0A9X2CLP3</accession>
<dbReference type="InterPro" id="IPR015946">
    <property type="entry name" value="KH_dom-like_a/b"/>
</dbReference>
<name>A0A9X2CLP3_9FLAO</name>
<dbReference type="PANTHER" id="PTHR42830:SF2">
    <property type="entry name" value="OSMC_OHR FAMILY PROTEIN"/>
    <property type="match status" value="1"/>
</dbReference>
<dbReference type="InterPro" id="IPR052707">
    <property type="entry name" value="OsmC_Ohr_Peroxiredoxin"/>
</dbReference>
<sequence length="154" mass="17618">MKTHNYTINLNWTGNKGIGTKSYKDYDRDYTFHAKGKTPIQGSSDPAFLGNPELYNPEELLLASIASCHMLWYLHLCASNKIIVLGYEDRPEGKMIENKDGSGKFTEVTLYPEITLADKTMLEKAEKLHHEANKYCFIANSCNFPIHHQANYHF</sequence>
<comment type="caution">
    <text evidence="1">The sequence shown here is derived from an EMBL/GenBank/DDBJ whole genome shotgun (WGS) entry which is preliminary data.</text>
</comment>
<dbReference type="Pfam" id="PF02566">
    <property type="entry name" value="OsmC"/>
    <property type="match status" value="1"/>
</dbReference>
<dbReference type="InterPro" id="IPR036102">
    <property type="entry name" value="OsmC/Ohrsf"/>
</dbReference>
<keyword evidence="2" id="KW-1185">Reference proteome</keyword>
<dbReference type="AlphaFoldDB" id="A0A9X2CLP3"/>
<evidence type="ECO:0000313" key="1">
    <source>
        <dbReference type="EMBL" id="MCL6218715.1"/>
    </source>
</evidence>
<dbReference type="PANTHER" id="PTHR42830">
    <property type="entry name" value="OSMOTICALLY INDUCIBLE FAMILY PROTEIN"/>
    <property type="match status" value="1"/>
</dbReference>
<proteinExistence type="predicted"/>
<dbReference type="Proteomes" id="UP001139521">
    <property type="component" value="Unassembled WGS sequence"/>
</dbReference>
<dbReference type="SUPFAM" id="SSF82784">
    <property type="entry name" value="OsmC-like"/>
    <property type="match status" value="1"/>
</dbReference>
<reference evidence="1" key="1">
    <citation type="submission" date="2022-01" db="EMBL/GenBank/DDBJ databases">
        <title>Genome sequencing of Zunongwangia sp. M21534 genome.</title>
        <authorList>
            <person name="Chen Y."/>
            <person name="Dong C."/>
            <person name="Shao Z."/>
        </authorList>
    </citation>
    <scope>NUCLEOTIDE SEQUENCE</scope>
    <source>
        <strain evidence="1">MCCC M21534</strain>
    </source>
</reference>
<organism evidence="1 2">
    <name type="scientific">Zunongwangia pacifica</name>
    <dbReference type="NCBI Taxonomy" id="2911062"/>
    <lineage>
        <taxon>Bacteria</taxon>
        <taxon>Pseudomonadati</taxon>
        <taxon>Bacteroidota</taxon>
        <taxon>Flavobacteriia</taxon>
        <taxon>Flavobacteriales</taxon>
        <taxon>Flavobacteriaceae</taxon>
        <taxon>Zunongwangia</taxon>
    </lineage>
</organism>